<evidence type="ECO:0000313" key="3">
    <source>
        <dbReference type="Proteomes" id="UP000239210"/>
    </source>
</evidence>
<feature type="compositionally biased region" description="Low complexity" evidence="1">
    <location>
        <begin position="33"/>
        <end position="52"/>
    </location>
</feature>
<dbReference type="AlphaFoldDB" id="A0A2T0TQJ2"/>
<dbReference type="OrthoDB" id="5185772at2"/>
<organism evidence="2 3">
    <name type="scientific">Geodermatophilus tzadiensis</name>
    <dbReference type="NCBI Taxonomy" id="1137988"/>
    <lineage>
        <taxon>Bacteria</taxon>
        <taxon>Bacillati</taxon>
        <taxon>Actinomycetota</taxon>
        <taxon>Actinomycetes</taxon>
        <taxon>Geodermatophilales</taxon>
        <taxon>Geodermatophilaceae</taxon>
        <taxon>Geodermatophilus</taxon>
    </lineage>
</organism>
<sequence>MSPRRTARLAAPALLAAALVTGCGGGDDDGEAAAEPSSASPSSSSSVAGGSELAPGLLPADAFGPDAQVVPVTEEQLAQGAALAGGSAADLQVDPPECAPLVQQSQPSFDEYEDVAAQVAVLGTTTTVQALVSGGPAEEALAGLGRPPAGCESVQVTSAEVGTVDIAYGPLDVPDLGDGSGGVAFTTTAPGPGGQPLVVPALVGVVQDGERALVLVSTDTQGGTLDPAAFTALLQRAHETQASVLD</sequence>
<dbReference type="Proteomes" id="UP000239210">
    <property type="component" value="Unassembled WGS sequence"/>
</dbReference>
<gene>
    <name evidence="2" type="ORF">LY71_11188</name>
</gene>
<keyword evidence="3" id="KW-1185">Reference proteome</keyword>
<dbReference type="RefSeq" id="WP_106278899.1">
    <property type="nucleotide sequence ID" value="NZ_PVTG01000011.1"/>
</dbReference>
<reference evidence="2 3" key="1">
    <citation type="submission" date="2018-03" db="EMBL/GenBank/DDBJ databases">
        <title>Genomic Encyclopedia of Archaeal and Bacterial Type Strains, Phase II (KMG-II): from individual species to whole genera.</title>
        <authorList>
            <person name="Goeker M."/>
        </authorList>
    </citation>
    <scope>NUCLEOTIDE SEQUENCE [LARGE SCALE GENOMIC DNA]</scope>
    <source>
        <strain evidence="2 3">DSM 45416</strain>
    </source>
</reference>
<proteinExistence type="predicted"/>
<accession>A0A2T0TQJ2</accession>
<evidence type="ECO:0000256" key="1">
    <source>
        <dbReference type="SAM" id="MobiDB-lite"/>
    </source>
</evidence>
<evidence type="ECO:0008006" key="4">
    <source>
        <dbReference type="Google" id="ProtNLM"/>
    </source>
</evidence>
<feature type="region of interest" description="Disordered" evidence="1">
    <location>
        <begin position="20"/>
        <end position="60"/>
    </location>
</feature>
<dbReference type="PROSITE" id="PS51257">
    <property type="entry name" value="PROKAR_LIPOPROTEIN"/>
    <property type="match status" value="1"/>
</dbReference>
<name>A0A2T0TQJ2_9ACTN</name>
<protein>
    <recommendedName>
        <fullName evidence="4">DUF5642 domain-containing protein</fullName>
    </recommendedName>
</protein>
<dbReference type="EMBL" id="PVTG01000011">
    <property type="protein sequence ID" value="PRY47909.1"/>
    <property type="molecule type" value="Genomic_DNA"/>
</dbReference>
<evidence type="ECO:0000313" key="2">
    <source>
        <dbReference type="EMBL" id="PRY47909.1"/>
    </source>
</evidence>
<comment type="caution">
    <text evidence="2">The sequence shown here is derived from an EMBL/GenBank/DDBJ whole genome shotgun (WGS) entry which is preliminary data.</text>
</comment>